<keyword evidence="4" id="KW-1185">Reference proteome</keyword>
<sequence length="146" mass="17184">MENSFSILHDLEVDATLENVFQMVSVPEFLNEWWTHFSSGNPGPDSEYTFEFSEEYIWKGKVSKFDPPFEMEYVMAEAHADWVGTKVGFILKEAGNRTGISFYHTGWKDTNEHFRQTSFCWAMYLRILKKFVEEGLHIPYSERDNC</sequence>
<dbReference type="Gene3D" id="3.30.530.20">
    <property type="match status" value="1"/>
</dbReference>
<evidence type="ECO:0000259" key="2">
    <source>
        <dbReference type="Pfam" id="PF08327"/>
    </source>
</evidence>
<name>A0A840KBD6_9FLAO</name>
<dbReference type="EMBL" id="JACHLE010000001">
    <property type="protein sequence ID" value="MBB4805775.1"/>
    <property type="molecule type" value="Genomic_DNA"/>
</dbReference>
<organism evidence="3 4">
    <name type="scientific">Chryseobacterium defluvii</name>
    <dbReference type="NCBI Taxonomy" id="160396"/>
    <lineage>
        <taxon>Bacteria</taxon>
        <taxon>Pseudomonadati</taxon>
        <taxon>Bacteroidota</taxon>
        <taxon>Flavobacteriia</taxon>
        <taxon>Flavobacteriales</taxon>
        <taxon>Weeksellaceae</taxon>
        <taxon>Chryseobacterium group</taxon>
        <taxon>Chryseobacterium</taxon>
    </lineage>
</organism>
<reference evidence="3 4" key="1">
    <citation type="submission" date="2020-08" db="EMBL/GenBank/DDBJ databases">
        <title>Functional genomics of gut bacteria from endangered species of beetles.</title>
        <authorList>
            <person name="Carlos-Shanley C."/>
        </authorList>
    </citation>
    <scope>NUCLEOTIDE SEQUENCE [LARGE SCALE GENOMIC DNA]</scope>
    <source>
        <strain evidence="3 4">S00151</strain>
    </source>
</reference>
<proteinExistence type="inferred from homology"/>
<dbReference type="Proteomes" id="UP000592180">
    <property type="component" value="Unassembled WGS sequence"/>
</dbReference>
<dbReference type="SUPFAM" id="SSF55961">
    <property type="entry name" value="Bet v1-like"/>
    <property type="match status" value="1"/>
</dbReference>
<dbReference type="RefSeq" id="WP_184185521.1">
    <property type="nucleotide sequence ID" value="NZ_JACHLE010000001.1"/>
</dbReference>
<dbReference type="AlphaFoldDB" id="A0A840KBD6"/>
<dbReference type="CDD" id="cd07814">
    <property type="entry name" value="SRPBCC_CalC_Aha1-like"/>
    <property type="match status" value="1"/>
</dbReference>
<comment type="similarity">
    <text evidence="1">Belongs to the AHA1 family.</text>
</comment>
<protein>
    <submittedName>
        <fullName evidence="3">Uncharacterized protein YndB with AHSA1/START domain</fullName>
    </submittedName>
</protein>
<gene>
    <name evidence="3" type="ORF">HNP38_001047</name>
</gene>
<evidence type="ECO:0000256" key="1">
    <source>
        <dbReference type="ARBA" id="ARBA00006817"/>
    </source>
</evidence>
<dbReference type="InterPro" id="IPR013538">
    <property type="entry name" value="ASHA1/2-like_C"/>
</dbReference>
<feature type="domain" description="Activator of Hsp90 ATPase homologue 1/2-like C-terminal" evidence="2">
    <location>
        <begin position="14"/>
        <end position="133"/>
    </location>
</feature>
<evidence type="ECO:0000313" key="3">
    <source>
        <dbReference type="EMBL" id="MBB4805775.1"/>
    </source>
</evidence>
<evidence type="ECO:0000313" key="4">
    <source>
        <dbReference type="Proteomes" id="UP000592180"/>
    </source>
</evidence>
<comment type="caution">
    <text evidence="3">The sequence shown here is derived from an EMBL/GenBank/DDBJ whole genome shotgun (WGS) entry which is preliminary data.</text>
</comment>
<accession>A0A840KBD6</accession>
<dbReference type="InterPro" id="IPR023393">
    <property type="entry name" value="START-like_dom_sf"/>
</dbReference>
<dbReference type="Pfam" id="PF08327">
    <property type="entry name" value="AHSA1"/>
    <property type="match status" value="1"/>
</dbReference>